<evidence type="ECO:0000313" key="7">
    <source>
        <dbReference type="Proteomes" id="UP000242254"/>
    </source>
</evidence>
<dbReference type="GO" id="GO:0046872">
    <property type="term" value="F:metal ion binding"/>
    <property type="evidence" value="ECO:0007669"/>
    <property type="project" value="UniProtKB-KW"/>
</dbReference>
<evidence type="ECO:0000256" key="1">
    <source>
        <dbReference type="ARBA" id="ARBA00004123"/>
    </source>
</evidence>
<keyword evidence="4" id="KW-0539">Nucleus</keyword>
<dbReference type="CDD" id="cd12148">
    <property type="entry name" value="fungal_TF_MHR"/>
    <property type="match status" value="1"/>
</dbReference>
<evidence type="ECO:0000256" key="4">
    <source>
        <dbReference type="ARBA" id="ARBA00023242"/>
    </source>
</evidence>
<dbReference type="RefSeq" id="XP_023465922.1">
    <property type="nucleotide sequence ID" value="XM_023614514.1"/>
</dbReference>
<keyword evidence="3" id="KW-0238">DNA-binding</keyword>
<name>A0A2G4STY2_RHIZD</name>
<keyword evidence="7" id="KW-1185">Reference proteome</keyword>
<dbReference type="GeneID" id="35445503"/>
<dbReference type="GO" id="GO:0003700">
    <property type="term" value="F:DNA-binding transcription factor activity"/>
    <property type="evidence" value="ECO:0007669"/>
    <property type="project" value="InterPro"/>
</dbReference>
<evidence type="ECO:0000256" key="5">
    <source>
        <dbReference type="SAM" id="MobiDB-lite"/>
    </source>
</evidence>
<accession>A0A2G4STY2</accession>
<gene>
    <name evidence="6" type="ORF">RHIMIDRAFT_306981</name>
</gene>
<sequence>MSNNKDSKKKKANGSKDCSKLPMPYEDLQSLQVAFYEINSWIEKSKSLLRKTTAELEKASQHLQVKPKPDPTIAIEQLLDQHPLLDSSSINDMKWVLSFQPDNLLRIDTNITSVEQLIEAVHKIRRLQQGKECMKEDVQEQSLELYSSPCTPSTSSTASSSYYQAAEYWFNASLKNPQFAIDDYKHCCMNLDNLLKSMIPNPLQCILQISWNCLHPKFASDWDSFWNRSTDPKLNRLCTDSALSRVFLHIMRHNRALCPNAPDLAGYYYDRAREELMEYFDAPASCALVEAIINLSMSCLVCKRYSKTQIYLDLGYRKWLELGASRSQYRIDIMMRKRYLKLGLALQYNDCLNSYYSGEPCIIDDSDHNVDYNEIIVLNDKIIKGIKCKQDIMRFEQTRIREAFYVHHVELIKIGKQTTKLALCGSSEKVLLARERLLIDWHERLPDNFVNHVERPSSAYASIERQASLLLKMEYERQWIIIHKHIFKNINVNDDAHCQRAKSKIQCIKSAVAIVESAELYNEQFEWCVFQFFLTCIYQASTVFCMIALEKTGEQAQCKSMILRVMRILGVASRKYEGMPDGMAQYLCEFLKNQNLHDDLECACNTYLKLKPNPIQEEKEEQKEQEQAQVQSLLQQDLLPDLQTNLANDEELRALGFDSELKELKQMLSTDN</sequence>
<dbReference type="STRING" id="1340429.A0A2G4STY2"/>
<dbReference type="PANTHER" id="PTHR46910">
    <property type="entry name" value="TRANSCRIPTION FACTOR PDR1"/>
    <property type="match status" value="1"/>
</dbReference>
<feature type="region of interest" description="Disordered" evidence="5">
    <location>
        <begin position="1"/>
        <end position="21"/>
    </location>
</feature>
<reference evidence="6 7" key="1">
    <citation type="journal article" date="2016" name="Proc. Natl. Acad. Sci. U.S.A.">
        <title>Lipid metabolic changes in an early divergent fungus govern the establishment of a mutualistic symbiosis with endobacteria.</title>
        <authorList>
            <person name="Lastovetsky O.A."/>
            <person name="Gaspar M.L."/>
            <person name="Mondo S.J."/>
            <person name="LaButti K.M."/>
            <person name="Sandor L."/>
            <person name="Grigoriev I.V."/>
            <person name="Henry S.A."/>
            <person name="Pawlowska T.E."/>
        </authorList>
    </citation>
    <scope>NUCLEOTIDE SEQUENCE [LARGE SCALE GENOMIC DNA]</scope>
    <source>
        <strain evidence="6 7">ATCC 52813</strain>
    </source>
</reference>
<keyword evidence="2" id="KW-0479">Metal-binding</keyword>
<protein>
    <recommendedName>
        <fullName evidence="8">Transcription factor domain-containing protein</fullName>
    </recommendedName>
</protein>
<dbReference type="GO" id="GO:0005634">
    <property type="term" value="C:nucleus"/>
    <property type="evidence" value="ECO:0007669"/>
    <property type="project" value="UniProtKB-SubCell"/>
</dbReference>
<evidence type="ECO:0000256" key="2">
    <source>
        <dbReference type="ARBA" id="ARBA00022723"/>
    </source>
</evidence>
<dbReference type="InterPro" id="IPR050987">
    <property type="entry name" value="AtrR-like"/>
</dbReference>
<dbReference type="EMBL" id="KZ303850">
    <property type="protein sequence ID" value="PHZ12214.1"/>
    <property type="molecule type" value="Genomic_DNA"/>
</dbReference>
<dbReference type="AlphaFoldDB" id="A0A2G4STY2"/>
<evidence type="ECO:0000256" key="3">
    <source>
        <dbReference type="ARBA" id="ARBA00023125"/>
    </source>
</evidence>
<organism evidence="6 7">
    <name type="scientific">Rhizopus microsporus ATCC 52813</name>
    <dbReference type="NCBI Taxonomy" id="1340429"/>
    <lineage>
        <taxon>Eukaryota</taxon>
        <taxon>Fungi</taxon>
        <taxon>Fungi incertae sedis</taxon>
        <taxon>Mucoromycota</taxon>
        <taxon>Mucoromycotina</taxon>
        <taxon>Mucoromycetes</taxon>
        <taxon>Mucorales</taxon>
        <taxon>Mucorineae</taxon>
        <taxon>Rhizopodaceae</taxon>
        <taxon>Rhizopus</taxon>
    </lineage>
</organism>
<dbReference type="Proteomes" id="UP000242254">
    <property type="component" value="Unassembled WGS sequence"/>
</dbReference>
<evidence type="ECO:0000313" key="6">
    <source>
        <dbReference type="EMBL" id="PHZ12214.1"/>
    </source>
</evidence>
<dbReference type="GO" id="GO:0003677">
    <property type="term" value="F:DNA binding"/>
    <property type="evidence" value="ECO:0007669"/>
    <property type="project" value="UniProtKB-KW"/>
</dbReference>
<evidence type="ECO:0008006" key="8">
    <source>
        <dbReference type="Google" id="ProtNLM"/>
    </source>
</evidence>
<dbReference type="PANTHER" id="PTHR46910:SF3">
    <property type="entry name" value="HALOTOLERANCE PROTEIN 9-RELATED"/>
    <property type="match status" value="1"/>
</dbReference>
<comment type="subcellular location">
    <subcellularLocation>
        <location evidence="1">Nucleus</location>
    </subcellularLocation>
</comment>
<proteinExistence type="predicted"/>